<reference evidence="4" key="1">
    <citation type="journal article" date="2020" name="Stud. Mycol.">
        <title>101 Dothideomycetes genomes: a test case for predicting lifestyles and emergence of pathogens.</title>
        <authorList>
            <person name="Haridas S."/>
            <person name="Albert R."/>
            <person name="Binder M."/>
            <person name="Bloem J."/>
            <person name="Labutti K."/>
            <person name="Salamov A."/>
            <person name="Andreopoulos B."/>
            <person name="Baker S."/>
            <person name="Barry K."/>
            <person name="Bills G."/>
            <person name="Bluhm B."/>
            <person name="Cannon C."/>
            <person name="Castanera R."/>
            <person name="Culley D."/>
            <person name="Daum C."/>
            <person name="Ezra D."/>
            <person name="Gonzalez J."/>
            <person name="Henrissat B."/>
            <person name="Kuo A."/>
            <person name="Liang C."/>
            <person name="Lipzen A."/>
            <person name="Lutzoni F."/>
            <person name="Magnuson J."/>
            <person name="Mondo S."/>
            <person name="Nolan M."/>
            <person name="Ohm R."/>
            <person name="Pangilinan J."/>
            <person name="Park H.-J."/>
            <person name="Ramirez L."/>
            <person name="Alfaro M."/>
            <person name="Sun H."/>
            <person name="Tritt A."/>
            <person name="Yoshinaga Y."/>
            <person name="Zwiers L.-H."/>
            <person name="Turgeon B."/>
            <person name="Goodwin S."/>
            <person name="Spatafora J."/>
            <person name="Crous P."/>
            <person name="Grigoriev I."/>
        </authorList>
    </citation>
    <scope>NUCLEOTIDE SEQUENCE</scope>
    <source>
        <strain evidence="4">ATCC 36951</strain>
    </source>
</reference>
<keyword evidence="1" id="KW-0862">Zinc</keyword>
<feature type="domain" description="C2H2-type" evidence="3">
    <location>
        <begin position="168"/>
        <end position="195"/>
    </location>
</feature>
<feature type="domain" description="C2H2-type" evidence="3">
    <location>
        <begin position="135"/>
        <end position="165"/>
    </location>
</feature>
<dbReference type="Proteomes" id="UP000799537">
    <property type="component" value="Unassembled WGS sequence"/>
</dbReference>
<dbReference type="RefSeq" id="XP_033664829.1">
    <property type="nucleotide sequence ID" value="XM_033807807.1"/>
</dbReference>
<feature type="region of interest" description="Disordered" evidence="2">
    <location>
        <begin position="1"/>
        <end position="21"/>
    </location>
</feature>
<feature type="compositionally biased region" description="Polar residues" evidence="2">
    <location>
        <begin position="222"/>
        <end position="236"/>
    </location>
</feature>
<dbReference type="PROSITE" id="PS50157">
    <property type="entry name" value="ZINC_FINGER_C2H2_2"/>
    <property type="match status" value="2"/>
</dbReference>
<sequence>MDPADGMDFAGQPHLTDNEPTNDFGFDIGSIPHYAAQVRNEVDLDGTGNTNDLDWHIYPNDAFQQQLQFNDYQGFASQPYQDRFAHSLPTLPERRLYEVDGFSPLSTQTSNETLTTSDQHPRRRSIRKRRIENGYHCSEPHCQEAFDTAGELTKHCYRKHTPESAWPFACPTCGKRFYDKRDYRRHEDVERKRASAMASVRLSAPGSPRHADNSVDSKNHNDSAGNASSRRQSEITAQLEEQDEHLETVKRSLQFTRASDQHVSSADLLEAATSDLKSFINLGASHITIRATVSSQRESMNISSSHTLKLKMPETDLKKTAKPSATHSSTQPAMSEADKVEAKAAANISSLNHLDTSTPISRAIKPPQPPQAVTLTFRSRPAFPRSLTHPVGMNMVGVGCC</sequence>
<dbReference type="AlphaFoldDB" id="A0A6A6CCJ2"/>
<feature type="region of interest" description="Disordered" evidence="2">
    <location>
        <begin position="318"/>
        <end position="342"/>
    </location>
</feature>
<evidence type="ECO:0000259" key="3">
    <source>
        <dbReference type="PROSITE" id="PS50157"/>
    </source>
</evidence>
<dbReference type="Gene3D" id="3.30.160.60">
    <property type="entry name" value="Classic Zinc Finger"/>
    <property type="match status" value="1"/>
</dbReference>
<keyword evidence="1" id="KW-0479">Metal-binding</keyword>
<evidence type="ECO:0000313" key="5">
    <source>
        <dbReference type="Proteomes" id="UP000799537"/>
    </source>
</evidence>
<accession>A0A6A6CCJ2</accession>
<feature type="compositionally biased region" description="Basic and acidic residues" evidence="2">
    <location>
        <begin position="209"/>
        <end position="221"/>
    </location>
</feature>
<name>A0A6A6CCJ2_ZASCE</name>
<proteinExistence type="predicted"/>
<dbReference type="GeneID" id="54561079"/>
<dbReference type="SMART" id="SM00355">
    <property type="entry name" value="ZnF_C2H2"/>
    <property type="match status" value="2"/>
</dbReference>
<feature type="compositionally biased region" description="Polar residues" evidence="2">
    <location>
        <begin position="104"/>
        <end position="118"/>
    </location>
</feature>
<feature type="region of interest" description="Disordered" evidence="2">
    <location>
        <begin position="189"/>
        <end position="237"/>
    </location>
</feature>
<evidence type="ECO:0000256" key="1">
    <source>
        <dbReference type="PROSITE-ProRule" id="PRU00042"/>
    </source>
</evidence>
<dbReference type="SUPFAM" id="SSF57667">
    <property type="entry name" value="beta-beta-alpha zinc fingers"/>
    <property type="match status" value="1"/>
</dbReference>
<protein>
    <recommendedName>
        <fullName evidence="3">C2H2-type domain-containing protein</fullName>
    </recommendedName>
</protein>
<feature type="compositionally biased region" description="Polar residues" evidence="2">
    <location>
        <begin position="323"/>
        <end position="333"/>
    </location>
</feature>
<dbReference type="InterPro" id="IPR036236">
    <property type="entry name" value="Znf_C2H2_sf"/>
</dbReference>
<dbReference type="EMBL" id="ML993606">
    <property type="protein sequence ID" value="KAF2163940.1"/>
    <property type="molecule type" value="Genomic_DNA"/>
</dbReference>
<evidence type="ECO:0000313" key="4">
    <source>
        <dbReference type="EMBL" id="KAF2163940.1"/>
    </source>
</evidence>
<feature type="region of interest" description="Disordered" evidence="2">
    <location>
        <begin position="103"/>
        <end position="125"/>
    </location>
</feature>
<keyword evidence="5" id="KW-1185">Reference proteome</keyword>
<gene>
    <name evidence="4" type="ORF">M409DRAFT_25717</name>
</gene>
<dbReference type="PROSITE" id="PS00028">
    <property type="entry name" value="ZINC_FINGER_C2H2_1"/>
    <property type="match status" value="1"/>
</dbReference>
<dbReference type="GO" id="GO:0008270">
    <property type="term" value="F:zinc ion binding"/>
    <property type="evidence" value="ECO:0007669"/>
    <property type="project" value="UniProtKB-KW"/>
</dbReference>
<keyword evidence="1" id="KW-0863">Zinc-finger</keyword>
<evidence type="ECO:0000256" key="2">
    <source>
        <dbReference type="SAM" id="MobiDB-lite"/>
    </source>
</evidence>
<dbReference type="OrthoDB" id="3437960at2759"/>
<organism evidence="4 5">
    <name type="scientific">Zasmidium cellare ATCC 36951</name>
    <dbReference type="NCBI Taxonomy" id="1080233"/>
    <lineage>
        <taxon>Eukaryota</taxon>
        <taxon>Fungi</taxon>
        <taxon>Dikarya</taxon>
        <taxon>Ascomycota</taxon>
        <taxon>Pezizomycotina</taxon>
        <taxon>Dothideomycetes</taxon>
        <taxon>Dothideomycetidae</taxon>
        <taxon>Mycosphaerellales</taxon>
        <taxon>Mycosphaerellaceae</taxon>
        <taxon>Zasmidium</taxon>
    </lineage>
</organism>
<dbReference type="InterPro" id="IPR013087">
    <property type="entry name" value="Znf_C2H2_type"/>
</dbReference>